<name>A0A8H7VJM9_9FUNG</name>
<evidence type="ECO:0000256" key="5">
    <source>
        <dbReference type="ARBA" id="ARBA00023242"/>
    </source>
</evidence>
<keyword evidence="5" id="KW-0539">Nucleus</keyword>
<dbReference type="Proteomes" id="UP000646827">
    <property type="component" value="Unassembled WGS sequence"/>
</dbReference>
<dbReference type="AlphaFoldDB" id="A0A8H7VJM9"/>
<evidence type="ECO:0000256" key="1">
    <source>
        <dbReference type="ARBA" id="ARBA00004123"/>
    </source>
</evidence>
<dbReference type="InterPro" id="IPR038753">
    <property type="entry name" value="NFKBIL1"/>
</dbReference>
<comment type="caution">
    <text evidence="7">The sequence shown here is derived from an EMBL/GenBank/DDBJ whole genome shotgun (WGS) entry which is preliminary data.</text>
</comment>
<dbReference type="GO" id="GO:0043124">
    <property type="term" value="P:negative regulation of canonical NF-kappaB signal transduction"/>
    <property type="evidence" value="ECO:0007669"/>
    <property type="project" value="InterPro"/>
</dbReference>
<comment type="subcellular location">
    <subcellularLocation>
        <location evidence="1">Nucleus</location>
    </subcellularLocation>
</comment>
<proteinExistence type="predicted"/>
<feature type="region of interest" description="Disordered" evidence="6">
    <location>
        <begin position="149"/>
        <end position="173"/>
    </location>
</feature>
<sequence length="299" mass="35649">MPKLRYKDHPESEDKKYKRKKKKHKKRDRSSSPTRHHRHRRGRQSKDQYYDPPKLYEEESGWVPPQHDEEAEWRERLFSAMAEDEGQDPFYSQYDDYGGSSSGGVRSRSNIDVMNDEEYREYIASQMYRKKNAEAIAWEEAKAAEAKRKEKERKEAQERAREEEAGMQKERERQETILRQLKIHDSRSKYEELWKHVEATTTTVITKNEIPWPIAPGASFSQQNVKEFLVLATASLTDNKKVVRKEQLRYHPDKFIHRVLRKFEGTEKEKKRLTTKTNEVSGWLNELWQELNNDNNSSS</sequence>
<evidence type="ECO:0000256" key="3">
    <source>
        <dbReference type="ARBA" id="ARBA00022737"/>
    </source>
</evidence>
<dbReference type="OrthoDB" id="412109at2759"/>
<reference evidence="7 8" key="1">
    <citation type="submission" date="2020-12" db="EMBL/GenBank/DDBJ databases">
        <title>Metabolic potential, ecology and presence of endohyphal bacteria is reflected in genomic diversity of Mucoromycotina.</title>
        <authorList>
            <person name="Muszewska A."/>
            <person name="Okrasinska A."/>
            <person name="Steczkiewicz K."/>
            <person name="Drgas O."/>
            <person name="Orlowska M."/>
            <person name="Perlinska-Lenart U."/>
            <person name="Aleksandrzak-Piekarczyk T."/>
            <person name="Szatraj K."/>
            <person name="Zielenkiewicz U."/>
            <person name="Pilsyk S."/>
            <person name="Malc E."/>
            <person name="Mieczkowski P."/>
            <person name="Kruszewska J.S."/>
            <person name="Biernat P."/>
            <person name="Pawlowska J."/>
        </authorList>
    </citation>
    <scope>NUCLEOTIDE SEQUENCE [LARGE SCALE GENOMIC DNA]</scope>
    <source>
        <strain evidence="7 8">CBS 142.35</strain>
    </source>
</reference>
<evidence type="ECO:0000313" key="7">
    <source>
        <dbReference type="EMBL" id="KAG2222995.1"/>
    </source>
</evidence>
<keyword evidence="8" id="KW-1185">Reference proteome</keyword>
<feature type="compositionally biased region" description="Basic and acidic residues" evidence="6">
    <location>
        <begin position="44"/>
        <end position="57"/>
    </location>
</feature>
<feature type="region of interest" description="Disordered" evidence="6">
    <location>
        <begin position="1"/>
        <end position="69"/>
    </location>
</feature>
<feature type="region of interest" description="Disordered" evidence="6">
    <location>
        <begin position="84"/>
        <end position="109"/>
    </location>
</feature>
<keyword evidence="4" id="KW-0040">ANK repeat</keyword>
<evidence type="ECO:0000256" key="6">
    <source>
        <dbReference type="SAM" id="MobiDB-lite"/>
    </source>
</evidence>
<keyword evidence="2" id="KW-0597">Phosphoprotein</keyword>
<dbReference type="PANTHER" id="PTHR15263">
    <property type="entry name" value="I-KAPPA-B-LIKE PROTEIN IKBL"/>
    <property type="match status" value="1"/>
</dbReference>
<dbReference type="PANTHER" id="PTHR15263:SF1">
    <property type="entry name" value="NF-KAPPA-B INHIBITOR-LIKE PROTEIN 1"/>
    <property type="match status" value="1"/>
</dbReference>
<dbReference type="GO" id="GO:0005634">
    <property type="term" value="C:nucleus"/>
    <property type="evidence" value="ECO:0007669"/>
    <property type="project" value="UniProtKB-SubCell"/>
</dbReference>
<evidence type="ECO:0000313" key="8">
    <source>
        <dbReference type="Proteomes" id="UP000646827"/>
    </source>
</evidence>
<evidence type="ECO:0000256" key="4">
    <source>
        <dbReference type="ARBA" id="ARBA00023043"/>
    </source>
</evidence>
<feature type="compositionally biased region" description="Basic and acidic residues" evidence="6">
    <location>
        <begin position="1"/>
        <end position="16"/>
    </location>
</feature>
<keyword evidence="3" id="KW-0677">Repeat</keyword>
<evidence type="ECO:0000256" key="2">
    <source>
        <dbReference type="ARBA" id="ARBA00022553"/>
    </source>
</evidence>
<dbReference type="EMBL" id="JAEPRB010000070">
    <property type="protein sequence ID" value="KAG2222995.1"/>
    <property type="molecule type" value="Genomic_DNA"/>
</dbReference>
<accession>A0A8H7VJM9</accession>
<organism evidence="7 8">
    <name type="scientific">Circinella minor</name>
    <dbReference type="NCBI Taxonomy" id="1195481"/>
    <lineage>
        <taxon>Eukaryota</taxon>
        <taxon>Fungi</taxon>
        <taxon>Fungi incertae sedis</taxon>
        <taxon>Mucoromycota</taxon>
        <taxon>Mucoromycotina</taxon>
        <taxon>Mucoromycetes</taxon>
        <taxon>Mucorales</taxon>
        <taxon>Lichtheimiaceae</taxon>
        <taxon>Circinella</taxon>
    </lineage>
</organism>
<protein>
    <submittedName>
        <fullName evidence="7">Uncharacterized protein</fullName>
    </submittedName>
</protein>
<gene>
    <name evidence="7" type="ORF">INT45_012294</name>
</gene>
<feature type="compositionally biased region" description="Basic residues" evidence="6">
    <location>
        <begin position="17"/>
        <end position="43"/>
    </location>
</feature>